<evidence type="ECO:0000256" key="2">
    <source>
        <dbReference type="ARBA" id="ARBA00022670"/>
    </source>
</evidence>
<dbReference type="PANTHER" id="PTHR47359:SF3">
    <property type="entry name" value="NLP_P60 DOMAIN-CONTAINING PROTEIN-RELATED"/>
    <property type="match status" value="1"/>
</dbReference>
<organism evidence="6 7">
    <name type="scientific">Stappia albiluteola</name>
    <dbReference type="NCBI Taxonomy" id="2758565"/>
    <lineage>
        <taxon>Bacteria</taxon>
        <taxon>Pseudomonadati</taxon>
        <taxon>Pseudomonadota</taxon>
        <taxon>Alphaproteobacteria</taxon>
        <taxon>Hyphomicrobiales</taxon>
        <taxon>Stappiaceae</taxon>
        <taxon>Stappia</taxon>
    </lineage>
</organism>
<evidence type="ECO:0000256" key="1">
    <source>
        <dbReference type="ARBA" id="ARBA00007074"/>
    </source>
</evidence>
<dbReference type="Proteomes" id="UP000541109">
    <property type="component" value="Unassembled WGS sequence"/>
</dbReference>
<dbReference type="EMBL" id="JACFXV010000038">
    <property type="protein sequence ID" value="MBA5776223.1"/>
    <property type="molecule type" value="Genomic_DNA"/>
</dbReference>
<dbReference type="Gene3D" id="3.90.1720.10">
    <property type="entry name" value="endopeptidase domain like (from Nostoc punctiforme)"/>
    <property type="match status" value="1"/>
</dbReference>
<sequence length="294" mass="31778">MTESLDRRLHPVRPDLAAKAYEGRVTADRFVEGETRRVAADLVDLKGAPRPDKSIDTQALFGETVTVYEENAEGWAWGQLATDGYVGWMPASALAGPAALSLPTHRVMALRTYRYPYAELKSPPLGILSLGALVSVVDRQTLRGLDYAVLSDGSAVVERHLVPAGHRVEDWVAVAEALTGTPYLWGGRSSLGLDCSALVQLAAQAGGMALPRDSDMQETSAGETLDIGNGLPELERGDLIFWKGHVGIMRDRETLIHANGFAMAVTSEPLADVARRIREREGHAISTVRRLVAS</sequence>
<keyword evidence="2" id="KW-0645">Protease</keyword>
<name>A0A839A9K5_9HYPH</name>
<dbReference type="Pfam" id="PF00877">
    <property type="entry name" value="NLPC_P60"/>
    <property type="match status" value="1"/>
</dbReference>
<comment type="similarity">
    <text evidence="1">Belongs to the peptidase C40 family.</text>
</comment>
<proteinExistence type="inferred from homology"/>
<evidence type="ECO:0000256" key="4">
    <source>
        <dbReference type="ARBA" id="ARBA00022807"/>
    </source>
</evidence>
<dbReference type="InterPro" id="IPR000064">
    <property type="entry name" value="NLP_P60_dom"/>
</dbReference>
<reference evidence="6 7" key="1">
    <citation type="submission" date="2020-07" db="EMBL/GenBank/DDBJ databases">
        <title>Stappia sp., F7233, whole genome shotgun sequencing project.</title>
        <authorList>
            <person name="Jiang S."/>
            <person name="Liu Z.W."/>
            <person name="Du Z.J."/>
        </authorList>
    </citation>
    <scope>NUCLEOTIDE SEQUENCE [LARGE SCALE GENOMIC DNA]</scope>
    <source>
        <strain evidence="6 7">F7233</strain>
    </source>
</reference>
<dbReference type="PROSITE" id="PS51935">
    <property type="entry name" value="NLPC_P60"/>
    <property type="match status" value="1"/>
</dbReference>
<dbReference type="GO" id="GO:0008234">
    <property type="term" value="F:cysteine-type peptidase activity"/>
    <property type="evidence" value="ECO:0007669"/>
    <property type="project" value="UniProtKB-KW"/>
</dbReference>
<gene>
    <name evidence="6" type="ORF">H2509_03695</name>
</gene>
<dbReference type="InterPro" id="IPR041382">
    <property type="entry name" value="SH3_16"/>
</dbReference>
<evidence type="ECO:0000313" key="7">
    <source>
        <dbReference type="Proteomes" id="UP000541109"/>
    </source>
</evidence>
<dbReference type="GO" id="GO:0006508">
    <property type="term" value="P:proteolysis"/>
    <property type="evidence" value="ECO:0007669"/>
    <property type="project" value="UniProtKB-KW"/>
</dbReference>
<dbReference type="Pfam" id="PF18348">
    <property type="entry name" value="SH3_16"/>
    <property type="match status" value="1"/>
</dbReference>
<dbReference type="AlphaFoldDB" id="A0A839A9K5"/>
<evidence type="ECO:0000313" key="6">
    <source>
        <dbReference type="EMBL" id="MBA5776223.1"/>
    </source>
</evidence>
<keyword evidence="4" id="KW-0788">Thiol protease</keyword>
<comment type="caution">
    <text evidence="6">The sequence shown here is derived from an EMBL/GenBank/DDBJ whole genome shotgun (WGS) entry which is preliminary data.</text>
</comment>
<dbReference type="PANTHER" id="PTHR47359">
    <property type="entry name" value="PEPTIDOGLYCAN DL-ENDOPEPTIDASE CWLO"/>
    <property type="match status" value="1"/>
</dbReference>
<keyword evidence="7" id="KW-1185">Reference proteome</keyword>
<evidence type="ECO:0000259" key="5">
    <source>
        <dbReference type="PROSITE" id="PS51935"/>
    </source>
</evidence>
<keyword evidence="3" id="KW-0378">Hydrolase</keyword>
<accession>A0A839A9K5</accession>
<dbReference type="Gene3D" id="2.30.30.40">
    <property type="entry name" value="SH3 Domains"/>
    <property type="match status" value="1"/>
</dbReference>
<evidence type="ECO:0000256" key="3">
    <source>
        <dbReference type="ARBA" id="ARBA00022801"/>
    </source>
</evidence>
<dbReference type="SUPFAM" id="SSF54001">
    <property type="entry name" value="Cysteine proteinases"/>
    <property type="match status" value="1"/>
</dbReference>
<dbReference type="InterPro" id="IPR051794">
    <property type="entry name" value="PG_Endopeptidase_C40"/>
</dbReference>
<feature type="domain" description="NlpC/P60" evidence="5">
    <location>
        <begin position="165"/>
        <end position="292"/>
    </location>
</feature>
<dbReference type="RefSeq" id="WP_182162416.1">
    <property type="nucleotide sequence ID" value="NZ_JACFXV010000038.1"/>
</dbReference>
<dbReference type="InterPro" id="IPR038765">
    <property type="entry name" value="Papain-like_cys_pep_sf"/>
</dbReference>
<protein>
    <submittedName>
        <fullName evidence="6">C40 family peptidase</fullName>
    </submittedName>
</protein>